<gene>
    <name evidence="1" type="ORF">GTQ38_01835</name>
</gene>
<name>A0A6L9E810_9FLAO</name>
<proteinExistence type="predicted"/>
<protein>
    <submittedName>
        <fullName evidence="1">DUF1272 domain-containing protein</fullName>
    </submittedName>
</protein>
<evidence type="ECO:0000313" key="1">
    <source>
        <dbReference type="EMBL" id="NAS10723.1"/>
    </source>
</evidence>
<dbReference type="AlphaFoldDB" id="A0A6L9E810"/>
<evidence type="ECO:0000313" key="2">
    <source>
        <dbReference type="Proteomes" id="UP000475249"/>
    </source>
</evidence>
<dbReference type="EMBL" id="WXYO01000001">
    <property type="protein sequence ID" value="NAS10723.1"/>
    <property type="molecule type" value="Genomic_DNA"/>
</dbReference>
<dbReference type="Pfam" id="PF06906">
    <property type="entry name" value="DUF1272"/>
    <property type="match status" value="1"/>
</dbReference>
<comment type="caution">
    <text evidence="1">The sequence shown here is derived from an EMBL/GenBank/DDBJ whole genome shotgun (WGS) entry which is preliminary data.</text>
</comment>
<accession>A0A6L9E810</accession>
<reference evidence="1 2" key="1">
    <citation type="submission" date="2020-01" db="EMBL/GenBank/DDBJ databases">
        <title>Bacteria diversity of Porities sp.</title>
        <authorList>
            <person name="Wang G."/>
        </authorList>
    </citation>
    <scope>NUCLEOTIDE SEQUENCE [LARGE SCALE GENOMIC DNA]</scope>
    <source>
        <strain evidence="1 2">R33</strain>
    </source>
</reference>
<dbReference type="RefSeq" id="WP_161433517.1">
    <property type="nucleotide sequence ID" value="NZ_WXYO01000001.1"/>
</dbReference>
<dbReference type="Proteomes" id="UP000475249">
    <property type="component" value="Unassembled WGS sequence"/>
</dbReference>
<organism evidence="1 2">
    <name type="scientific">Poritiphilus flavus</name>
    <dbReference type="NCBI Taxonomy" id="2697053"/>
    <lineage>
        <taxon>Bacteria</taxon>
        <taxon>Pseudomonadati</taxon>
        <taxon>Bacteroidota</taxon>
        <taxon>Flavobacteriia</taxon>
        <taxon>Flavobacteriales</taxon>
        <taxon>Flavobacteriaceae</taxon>
        <taxon>Poritiphilus</taxon>
    </lineage>
</organism>
<dbReference type="InterPro" id="IPR010696">
    <property type="entry name" value="DUF1272"/>
</dbReference>
<sequence>MLEIRSACEHCGKALPNSSREAIICSFECTYCEHCAIQLFQNVCPGCGGNFERRPVRPAKLLEKYPVSERKLVAPKSGPELRALIDKYKNIKPEDR</sequence>
<keyword evidence="2" id="KW-1185">Reference proteome</keyword>